<organism evidence="1 2">
    <name type="scientific">Sphaeroforma arctica JP610</name>
    <dbReference type="NCBI Taxonomy" id="667725"/>
    <lineage>
        <taxon>Eukaryota</taxon>
        <taxon>Ichthyosporea</taxon>
        <taxon>Ichthyophonida</taxon>
        <taxon>Sphaeroforma</taxon>
    </lineage>
</organism>
<dbReference type="OrthoDB" id="79687at2759"/>
<dbReference type="Proteomes" id="UP000054560">
    <property type="component" value="Unassembled WGS sequence"/>
</dbReference>
<evidence type="ECO:0008006" key="3">
    <source>
        <dbReference type="Google" id="ProtNLM"/>
    </source>
</evidence>
<dbReference type="EMBL" id="KQ248134">
    <property type="protein sequence ID" value="KNC71781.1"/>
    <property type="molecule type" value="Genomic_DNA"/>
</dbReference>
<sequence>MFKKFSKAVAAAANQAAVTYTSGTIEKDYVIGKQTASGGHCCLWRIHSATNKQHKIVVSVFIFDKQTLNKYPVQDREVVLKMLRRDVSQVSKSSYKKCIVIVR</sequence>
<accession>A0A0L0F5D2</accession>
<evidence type="ECO:0000313" key="1">
    <source>
        <dbReference type="EMBL" id="KNC71781.1"/>
    </source>
</evidence>
<reference evidence="1 2" key="1">
    <citation type="submission" date="2011-02" db="EMBL/GenBank/DDBJ databases">
        <title>The Genome Sequence of Sphaeroforma arctica JP610.</title>
        <authorList>
            <consortium name="The Broad Institute Genome Sequencing Platform"/>
            <person name="Russ C."/>
            <person name="Cuomo C."/>
            <person name="Young S.K."/>
            <person name="Zeng Q."/>
            <person name="Gargeya S."/>
            <person name="Alvarado L."/>
            <person name="Berlin A."/>
            <person name="Chapman S.B."/>
            <person name="Chen Z."/>
            <person name="Freedman E."/>
            <person name="Gellesch M."/>
            <person name="Goldberg J."/>
            <person name="Griggs A."/>
            <person name="Gujja S."/>
            <person name="Heilman E."/>
            <person name="Heiman D."/>
            <person name="Howarth C."/>
            <person name="Mehta T."/>
            <person name="Neiman D."/>
            <person name="Pearson M."/>
            <person name="Roberts A."/>
            <person name="Saif S."/>
            <person name="Shea T."/>
            <person name="Shenoy N."/>
            <person name="Sisk P."/>
            <person name="Stolte C."/>
            <person name="Sykes S."/>
            <person name="White J."/>
            <person name="Yandava C."/>
            <person name="Burger G."/>
            <person name="Gray M.W."/>
            <person name="Holland P.W.H."/>
            <person name="King N."/>
            <person name="Lang F.B.F."/>
            <person name="Roger A.J."/>
            <person name="Ruiz-Trillo I."/>
            <person name="Haas B."/>
            <person name="Nusbaum C."/>
            <person name="Birren B."/>
        </authorList>
    </citation>
    <scope>NUCLEOTIDE SEQUENCE [LARGE SCALE GENOMIC DNA]</scope>
    <source>
        <strain evidence="1 2">JP610</strain>
    </source>
</reference>
<protein>
    <recommendedName>
        <fullName evidence="3">Protein kinase domain-containing protein</fullName>
    </recommendedName>
</protein>
<name>A0A0L0F5D2_9EUKA</name>
<dbReference type="GeneID" id="25916176"/>
<proteinExistence type="predicted"/>
<dbReference type="RefSeq" id="XP_014145683.1">
    <property type="nucleotide sequence ID" value="XM_014290208.1"/>
</dbReference>
<gene>
    <name evidence="1" type="ORF">SARC_15672</name>
</gene>
<keyword evidence="2" id="KW-1185">Reference proteome</keyword>
<evidence type="ECO:0000313" key="2">
    <source>
        <dbReference type="Proteomes" id="UP000054560"/>
    </source>
</evidence>
<dbReference type="AlphaFoldDB" id="A0A0L0F5D2"/>